<dbReference type="AlphaFoldDB" id="A0AAV3ZBB5"/>
<proteinExistence type="predicted"/>
<gene>
    <name evidence="2" type="ORF">PoB_001895000</name>
</gene>
<name>A0AAV3ZBB5_9GAST</name>
<organism evidence="2 3">
    <name type="scientific">Plakobranchus ocellatus</name>
    <dbReference type="NCBI Taxonomy" id="259542"/>
    <lineage>
        <taxon>Eukaryota</taxon>
        <taxon>Metazoa</taxon>
        <taxon>Spiralia</taxon>
        <taxon>Lophotrochozoa</taxon>
        <taxon>Mollusca</taxon>
        <taxon>Gastropoda</taxon>
        <taxon>Heterobranchia</taxon>
        <taxon>Euthyneura</taxon>
        <taxon>Panpulmonata</taxon>
        <taxon>Sacoglossa</taxon>
        <taxon>Placobranchoidea</taxon>
        <taxon>Plakobranchidae</taxon>
        <taxon>Plakobranchus</taxon>
    </lineage>
</organism>
<evidence type="ECO:0000313" key="2">
    <source>
        <dbReference type="EMBL" id="GFN92444.1"/>
    </source>
</evidence>
<comment type="caution">
    <text evidence="2">The sequence shown here is derived from an EMBL/GenBank/DDBJ whole genome shotgun (WGS) entry which is preliminary data.</text>
</comment>
<dbReference type="EMBL" id="BLXT01002239">
    <property type="protein sequence ID" value="GFN92444.1"/>
    <property type="molecule type" value="Genomic_DNA"/>
</dbReference>
<evidence type="ECO:0000313" key="3">
    <source>
        <dbReference type="Proteomes" id="UP000735302"/>
    </source>
</evidence>
<keyword evidence="3" id="KW-1185">Reference proteome</keyword>
<protein>
    <submittedName>
        <fullName evidence="2">Uncharacterized protein</fullName>
    </submittedName>
</protein>
<sequence length="95" mass="11055">MKEQRATRYGNTAKREKKPEEANESSVRRRPGRSTSTVVRFEGEILSLKQSRIYQEKMKPEVENTREFLQKPNPVCKAPVVTTMIRHLNGPKKKN</sequence>
<dbReference type="Proteomes" id="UP000735302">
    <property type="component" value="Unassembled WGS sequence"/>
</dbReference>
<reference evidence="2 3" key="1">
    <citation type="journal article" date="2021" name="Elife">
        <title>Chloroplast acquisition without the gene transfer in kleptoplastic sea slugs, Plakobranchus ocellatus.</title>
        <authorList>
            <person name="Maeda T."/>
            <person name="Takahashi S."/>
            <person name="Yoshida T."/>
            <person name="Shimamura S."/>
            <person name="Takaki Y."/>
            <person name="Nagai Y."/>
            <person name="Toyoda A."/>
            <person name="Suzuki Y."/>
            <person name="Arimoto A."/>
            <person name="Ishii H."/>
            <person name="Satoh N."/>
            <person name="Nishiyama T."/>
            <person name="Hasebe M."/>
            <person name="Maruyama T."/>
            <person name="Minagawa J."/>
            <person name="Obokata J."/>
            <person name="Shigenobu S."/>
        </authorList>
    </citation>
    <scope>NUCLEOTIDE SEQUENCE [LARGE SCALE GENOMIC DNA]</scope>
</reference>
<evidence type="ECO:0000256" key="1">
    <source>
        <dbReference type="SAM" id="MobiDB-lite"/>
    </source>
</evidence>
<accession>A0AAV3ZBB5</accession>
<feature type="region of interest" description="Disordered" evidence="1">
    <location>
        <begin position="1"/>
        <end position="36"/>
    </location>
</feature>